<reference evidence="1 3" key="1">
    <citation type="submission" date="2015-04" db="EMBL/GenBank/DDBJ databases">
        <title>The draft genome sequence of Roseovarius indicus B108T.</title>
        <authorList>
            <person name="Li G."/>
            <person name="Lai Q."/>
            <person name="Shao Z."/>
            <person name="Yan P."/>
        </authorList>
    </citation>
    <scope>NUCLEOTIDE SEQUENCE [LARGE SCALE GENOMIC DNA]</scope>
    <source>
        <strain evidence="1 3">B108</strain>
    </source>
</reference>
<dbReference type="EMBL" id="LAXI01000013">
    <property type="protein sequence ID" value="KRS16522.1"/>
    <property type="molecule type" value="Genomic_DNA"/>
</dbReference>
<dbReference type="AlphaFoldDB" id="A0A0T5P5L4"/>
<dbReference type="Proteomes" id="UP000325785">
    <property type="component" value="Chromosome"/>
</dbReference>
<reference evidence="2 4" key="2">
    <citation type="submission" date="2018-08" db="EMBL/GenBank/DDBJ databases">
        <title>Genetic Globetrotter - A new plasmid hitch-hiking vast phylogenetic and geographic distances.</title>
        <authorList>
            <person name="Vollmers J."/>
            <person name="Petersen J."/>
        </authorList>
    </citation>
    <scope>NUCLEOTIDE SEQUENCE [LARGE SCALE GENOMIC DNA]</scope>
    <source>
        <strain evidence="2 4">DSM 26383</strain>
    </source>
</reference>
<dbReference type="Proteomes" id="UP000051401">
    <property type="component" value="Unassembled WGS sequence"/>
</dbReference>
<name>A0A0T5P5L4_9RHOB</name>
<keyword evidence="3" id="KW-1185">Reference proteome</keyword>
<dbReference type="EMBL" id="CP031598">
    <property type="protein sequence ID" value="QEW28170.1"/>
    <property type="molecule type" value="Genomic_DNA"/>
</dbReference>
<evidence type="ECO:0000313" key="4">
    <source>
        <dbReference type="Proteomes" id="UP000325785"/>
    </source>
</evidence>
<dbReference type="KEGG" id="rid:RIdsm_03996"/>
<dbReference type="STRING" id="540747.SAMN04488031_11297"/>
<sequence>MTFNPLNILGRINTHLRDEDGSANAEWVVIVASVVGLTAASTATISNAIDVLSSDISTSASSKQVSNGS</sequence>
<protein>
    <recommendedName>
        <fullName evidence="5">Flp pilus assembly protein, pilin Flp</fullName>
    </recommendedName>
</protein>
<dbReference type="PATRIC" id="fig|540747.5.peg.1388"/>
<accession>A0A0T5P5L4</accession>
<gene>
    <name evidence="2" type="ORF">RIdsm_03996</name>
    <name evidence="1" type="ORF">XM52_18205</name>
</gene>
<evidence type="ECO:0000313" key="1">
    <source>
        <dbReference type="EMBL" id="KRS16522.1"/>
    </source>
</evidence>
<dbReference type="RefSeq" id="WP_057818151.1">
    <property type="nucleotide sequence ID" value="NZ_CAXRJZ010000048.1"/>
</dbReference>
<proteinExistence type="predicted"/>
<evidence type="ECO:0000313" key="2">
    <source>
        <dbReference type="EMBL" id="QEW28170.1"/>
    </source>
</evidence>
<evidence type="ECO:0000313" key="3">
    <source>
        <dbReference type="Proteomes" id="UP000051401"/>
    </source>
</evidence>
<evidence type="ECO:0008006" key="5">
    <source>
        <dbReference type="Google" id="ProtNLM"/>
    </source>
</evidence>
<organism evidence="1 3">
    <name type="scientific">Roseovarius indicus</name>
    <dbReference type="NCBI Taxonomy" id="540747"/>
    <lineage>
        <taxon>Bacteria</taxon>
        <taxon>Pseudomonadati</taxon>
        <taxon>Pseudomonadota</taxon>
        <taxon>Alphaproteobacteria</taxon>
        <taxon>Rhodobacterales</taxon>
        <taxon>Roseobacteraceae</taxon>
        <taxon>Roseovarius</taxon>
    </lineage>
</organism>